<organism evidence="2 3">
    <name type="scientific">Cryptosporangium phraense</name>
    <dbReference type="NCBI Taxonomy" id="2593070"/>
    <lineage>
        <taxon>Bacteria</taxon>
        <taxon>Bacillati</taxon>
        <taxon>Actinomycetota</taxon>
        <taxon>Actinomycetes</taxon>
        <taxon>Cryptosporangiales</taxon>
        <taxon>Cryptosporangiaceae</taxon>
        <taxon>Cryptosporangium</taxon>
    </lineage>
</organism>
<dbReference type="SUPFAM" id="SSF52540">
    <property type="entry name" value="P-loop containing nucleoside triphosphate hydrolases"/>
    <property type="match status" value="1"/>
</dbReference>
<dbReference type="OrthoDB" id="580980at2"/>
<dbReference type="InParanoid" id="A0A545AH57"/>
<sequence>MRDHGIRLRRLRLHGEGRTYDVDFRGPDLAPRPLSIIAGAFSTGKTTILEFIDYCLGASDHPRHPEIMPKVRAATLEVELSGAPHLIERAVGEPSTYAYVSPGLLDDTGTATPQRRRLRPAGAPDSLSALLLSHCKLEGVRLRDNVPGAETDTDPLSFRDLMAVCFLPNERFDDRNLLFENAPMKNLKLRQVVDVLFDVHDDRAIELGRRVRSMETELGAAREAHRTVASVITELEPLSRAELEELERTAKAELSECAIAIAALDAQARADTTFAEDLRERHREAADAARRAAGLLRDRETQASRMMSLRATYAEDVSKLVMLTEAGSLFPPLRVDVCSLCLTPLTPDEPRCANCGAERTAGAQPPDVHRELRSARARLTELTDYVDELERDIPRLRTAAEQTQQAESRAAADVDAATAHAVTPYLAQRDSLARRREEAAGALQRAVDGLRLVHGVEQRAAVADSLDAQLAGLQEELDEAPMTDRAAVIAQVSDRFRDVLREWQFPRADDARVADDLTPYTRGEPYTAASSGGRTLIALAWQLALFEIAWEARSSHPGFLLLDSPHAADDAVYRHLETWLAGPGAGAQLVVADNAPPPAADSDVVVRFSRRADQPPYGLIDDDVE</sequence>
<feature type="coiled-coil region" evidence="1">
    <location>
        <begin position="372"/>
        <end position="406"/>
    </location>
</feature>
<evidence type="ECO:0000313" key="3">
    <source>
        <dbReference type="Proteomes" id="UP000317982"/>
    </source>
</evidence>
<dbReference type="InterPro" id="IPR027417">
    <property type="entry name" value="P-loop_NTPase"/>
</dbReference>
<accession>A0A545AH57</accession>
<dbReference type="RefSeq" id="WP_142709556.1">
    <property type="nucleotide sequence ID" value="NZ_VIRS01000049.1"/>
</dbReference>
<evidence type="ECO:0000313" key="2">
    <source>
        <dbReference type="EMBL" id="TQS40015.1"/>
    </source>
</evidence>
<dbReference type="AlphaFoldDB" id="A0A545AH57"/>
<evidence type="ECO:0000256" key="1">
    <source>
        <dbReference type="SAM" id="Coils"/>
    </source>
</evidence>
<protein>
    <submittedName>
        <fullName evidence="2">DNA recombination protein RecN</fullName>
    </submittedName>
</protein>
<keyword evidence="1" id="KW-0175">Coiled coil</keyword>
<proteinExistence type="predicted"/>
<dbReference type="Proteomes" id="UP000317982">
    <property type="component" value="Unassembled WGS sequence"/>
</dbReference>
<comment type="caution">
    <text evidence="2">The sequence shown here is derived from an EMBL/GenBank/DDBJ whole genome shotgun (WGS) entry which is preliminary data.</text>
</comment>
<gene>
    <name evidence="2" type="ORF">FL583_36885</name>
</gene>
<dbReference type="EMBL" id="VIRS01000049">
    <property type="protein sequence ID" value="TQS40015.1"/>
    <property type="molecule type" value="Genomic_DNA"/>
</dbReference>
<keyword evidence="3" id="KW-1185">Reference proteome</keyword>
<dbReference type="Gene3D" id="3.40.50.300">
    <property type="entry name" value="P-loop containing nucleotide triphosphate hydrolases"/>
    <property type="match status" value="1"/>
</dbReference>
<name>A0A545AH57_9ACTN</name>
<reference evidence="2 3" key="1">
    <citation type="submission" date="2019-07" db="EMBL/GenBank/DDBJ databases">
        <title>Cryptosporangium phraense sp. nov., isolated from plant litter.</title>
        <authorList>
            <person name="Suriyachadkun C."/>
        </authorList>
    </citation>
    <scope>NUCLEOTIDE SEQUENCE [LARGE SCALE GENOMIC DNA]</scope>
    <source>
        <strain evidence="2 3">A-T 5661</strain>
    </source>
</reference>